<evidence type="ECO:0000313" key="2">
    <source>
        <dbReference type="Proteomes" id="UP001143910"/>
    </source>
</evidence>
<reference evidence="1" key="1">
    <citation type="submission" date="2022-08" db="EMBL/GenBank/DDBJ databases">
        <title>Genome Sequence of Lecanicillium fungicola.</title>
        <authorList>
            <person name="Buettner E."/>
        </authorList>
    </citation>
    <scope>NUCLEOTIDE SEQUENCE</scope>
    <source>
        <strain evidence="1">Babe33</strain>
    </source>
</reference>
<comment type="caution">
    <text evidence="1">The sequence shown here is derived from an EMBL/GenBank/DDBJ whole genome shotgun (WGS) entry which is preliminary data.</text>
</comment>
<accession>A0ACC1N6X2</accession>
<dbReference type="Proteomes" id="UP001143910">
    <property type="component" value="Unassembled WGS sequence"/>
</dbReference>
<evidence type="ECO:0000313" key="1">
    <source>
        <dbReference type="EMBL" id="KAJ2974819.1"/>
    </source>
</evidence>
<keyword evidence="2" id="KW-1185">Reference proteome</keyword>
<protein>
    <submittedName>
        <fullName evidence="1">Uncharacterized protein</fullName>
    </submittedName>
</protein>
<name>A0ACC1N6X2_9HYPO</name>
<proteinExistence type="predicted"/>
<sequence length="477" mass="54069">MFSVGKPKHSGSSYSYLFDRKLPPTEQELSRATIDEIVESIHILRGREKPWKSTSPVQRHERIMQLVRHLIVARKQRLTAFLYECLMDAMGDPQGSGITVVNIMRDLSRQGIEPTAAFYNSALESLTVHPNYVALLEVLAVMRRRKWHTNRQTTALAYLRDEQNEMAYDTLMELHAAKTRVDPWVYDIFIFVFGRMGFLDEMLEILSIRMELRATESLDALQLFALDACSAAFHYPGTVAGWNALVRTGRVNPADGIVENVLDTAAREGDTALATEALDMLAHRTRMRDYHYDSLIDAFMRTGDLASVVRIYSIMHESGIPVTKQVVDRLVEVTQGMGTLLNSWLFDVNQEGRLLPQSLVDAAMAKQIAASEYDAAMDLFFEYEKLCGTECSYDLTLQLIRQCKDISTINTLCDKVLTSHMKASGETAMRMERFNSIVTELFADGRMTQAQACFDKLTERGLDTSGIERPVWWTLMA</sequence>
<dbReference type="EMBL" id="JANJQO010000782">
    <property type="protein sequence ID" value="KAJ2974819.1"/>
    <property type="molecule type" value="Genomic_DNA"/>
</dbReference>
<organism evidence="1 2">
    <name type="scientific">Zarea fungicola</name>
    <dbReference type="NCBI Taxonomy" id="93591"/>
    <lineage>
        <taxon>Eukaryota</taxon>
        <taxon>Fungi</taxon>
        <taxon>Dikarya</taxon>
        <taxon>Ascomycota</taxon>
        <taxon>Pezizomycotina</taxon>
        <taxon>Sordariomycetes</taxon>
        <taxon>Hypocreomycetidae</taxon>
        <taxon>Hypocreales</taxon>
        <taxon>Cordycipitaceae</taxon>
        <taxon>Zarea</taxon>
    </lineage>
</organism>
<gene>
    <name evidence="1" type="ORF">NQ176_g5857</name>
</gene>